<dbReference type="PANTHER" id="PTHR21032">
    <property type="entry name" value="G PATCH DOMAIN-CONTAINING PROTEIN 11"/>
    <property type="match status" value="1"/>
</dbReference>
<sequence length="284" mass="32785">MSHHSEDEEDDYMSTKFLETAQEFESKRQESYSEKRKRQLREQQAKAYIKPRAQLEAEEREKGLQKSIEQSNKGMKMLMKMGFKQGQGLGNNKGGSPSGIAEPIQVDLKLGRSGIGMDSEMRKREREQEEEELRKRVHIDPEEFRNQMASKAKDAQLLRYINAAASICEKLDEENQVESNILWTLKPPPPPPTVASTEPEDIEKLQEQELEKEGEGNDEAKEALALIYPQEEVDALKSLPLDDQLIKLVNYLRETYFYCFWCRAKYTDQSDLDENCPGSCEDDH</sequence>
<reference evidence="3" key="1">
    <citation type="submission" date="2014-09" db="EMBL/GenBank/DDBJ databases">
        <title>Draft genome sequence of an oleaginous Mucoromycotina fungus Mucor ambiguus NBRC6742.</title>
        <authorList>
            <person name="Takeda I."/>
            <person name="Yamane N."/>
            <person name="Morita T."/>
            <person name="Tamano K."/>
            <person name="Machida M."/>
            <person name="Baker S."/>
            <person name="Koike H."/>
        </authorList>
    </citation>
    <scope>NUCLEOTIDE SEQUENCE</scope>
    <source>
        <strain evidence="3">NBRC 6742</strain>
    </source>
</reference>
<dbReference type="Pfam" id="PF01585">
    <property type="entry name" value="G-patch"/>
    <property type="match status" value="1"/>
</dbReference>
<gene>
    <name evidence="3" type="ORF">MAM1_0398c10304</name>
</gene>
<dbReference type="STRING" id="91626.A0A0C9N3X2"/>
<feature type="region of interest" description="Disordered" evidence="1">
    <location>
        <begin position="1"/>
        <end position="68"/>
    </location>
</feature>
<proteinExistence type="predicted"/>
<evidence type="ECO:0000313" key="3">
    <source>
        <dbReference type="EMBL" id="GAN10757.1"/>
    </source>
</evidence>
<feature type="compositionally biased region" description="Gly residues" evidence="1">
    <location>
        <begin position="85"/>
        <end position="97"/>
    </location>
</feature>
<feature type="compositionally biased region" description="Basic and acidic residues" evidence="1">
    <location>
        <begin position="53"/>
        <end position="64"/>
    </location>
</feature>
<dbReference type="PROSITE" id="PS50174">
    <property type="entry name" value="G_PATCH"/>
    <property type="match status" value="1"/>
</dbReference>
<dbReference type="OrthoDB" id="786951at2759"/>
<dbReference type="EMBL" id="DF836687">
    <property type="protein sequence ID" value="GAN10757.1"/>
    <property type="molecule type" value="Genomic_DNA"/>
</dbReference>
<feature type="compositionally biased region" description="Basic and acidic residues" evidence="1">
    <location>
        <begin position="119"/>
        <end position="134"/>
    </location>
</feature>
<name>A0A0C9N3X2_9FUNG</name>
<dbReference type="InterPro" id="IPR000467">
    <property type="entry name" value="G_patch_dom"/>
</dbReference>
<dbReference type="InterPro" id="IPR025239">
    <property type="entry name" value="DUF4187"/>
</dbReference>
<feature type="region of interest" description="Disordered" evidence="1">
    <location>
        <begin position="182"/>
        <end position="218"/>
    </location>
</feature>
<feature type="compositionally biased region" description="Basic and acidic residues" evidence="1">
    <location>
        <begin position="202"/>
        <end position="218"/>
    </location>
</feature>
<feature type="region of interest" description="Disordered" evidence="1">
    <location>
        <begin position="84"/>
        <end position="134"/>
    </location>
</feature>
<dbReference type="AlphaFoldDB" id="A0A0C9N3X2"/>
<evidence type="ECO:0000313" key="4">
    <source>
        <dbReference type="Proteomes" id="UP000053815"/>
    </source>
</evidence>
<dbReference type="Proteomes" id="UP000053815">
    <property type="component" value="Unassembled WGS sequence"/>
</dbReference>
<organism evidence="3">
    <name type="scientific">Mucor ambiguus</name>
    <dbReference type="NCBI Taxonomy" id="91626"/>
    <lineage>
        <taxon>Eukaryota</taxon>
        <taxon>Fungi</taxon>
        <taxon>Fungi incertae sedis</taxon>
        <taxon>Mucoromycota</taxon>
        <taxon>Mucoromycotina</taxon>
        <taxon>Mucoromycetes</taxon>
        <taxon>Mucorales</taxon>
        <taxon>Mucorineae</taxon>
        <taxon>Mucoraceae</taxon>
        <taxon>Mucor</taxon>
    </lineage>
</organism>
<evidence type="ECO:0000259" key="2">
    <source>
        <dbReference type="PROSITE" id="PS50174"/>
    </source>
</evidence>
<accession>A0A0C9N3X2</accession>
<dbReference type="GO" id="GO:0000776">
    <property type="term" value="C:kinetochore"/>
    <property type="evidence" value="ECO:0007669"/>
    <property type="project" value="TreeGrafter"/>
</dbReference>
<dbReference type="SMART" id="SM00443">
    <property type="entry name" value="G_patch"/>
    <property type="match status" value="1"/>
</dbReference>
<keyword evidence="4" id="KW-1185">Reference proteome</keyword>
<protein>
    <submittedName>
        <fullName evidence="3">G patch domain-containing protein 11-like</fullName>
    </submittedName>
</protein>
<evidence type="ECO:0000256" key="1">
    <source>
        <dbReference type="SAM" id="MobiDB-lite"/>
    </source>
</evidence>
<feature type="compositionally biased region" description="Basic and acidic residues" evidence="1">
    <location>
        <begin position="24"/>
        <end position="44"/>
    </location>
</feature>
<dbReference type="SMART" id="SM01173">
    <property type="entry name" value="DUF4187"/>
    <property type="match status" value="1"/>
</dbReference>
<dbReference type="InterPro" id="IPR039249">
    <property type="entry name" value="GPATCH11"/>
</dbReference>
<feature type="domain" description="G-patch" evidence="2">
    <location>
        <begin position="70"/>
        <end position="120"/>
    </location>
</feature>
<dbReference type="PANTHER" id="PTHR21032:SF0">
    <property type="entry name" value="G PATCH DOMAIN-CONTAINING PROTEIN 11"/>
    <property type="match status" value="1"/>
</dbReference>
<dbReference type="GO" id="GO:0003676">
    <property type="term" value="F:nucleic acid binding"/>
    <property type="evidence" value="ECO:0007669"/>
    <property type="project" value="InterPro"/>
</dbReference>
<dbReference type="Pfam" id="PF13821">
    <property type="entry name" value="DUF4187"/>
    <property type="match status" value="1"/>
</dbReference>